<dbReference type="InterPro" id="IPR029442">
    <property type="entry name" value="GyrI-like"/>
</dbReference>
<dbReference type="Pfam" id="PF06445">
    <property type="entry name" value="GyrI-like"/>
    <property type="match status" value="1"/>
</dbReference>
<dbReference type="InterPro" id="IPR011256">
    <property type="entry name" value="Reg_factor_effector_dom_sf"/>
</dbReference>
<accession>A0A6N8S514</accession>
<dbReference type="AlphaFoldDB" id="A0A6N8S514"/>
<evidence type="ECO:0000313" key="3">
    <source>
        <dbReference type="Proteomes" id="UP000435802"/>
    </source>
</evidence>
<proteinExistence type="predicted"/>
<name>A0A6N8S514_9HYPH</name>
<dbReference type="OrthoDB" id="64208at2"/>
<gene>
    <name evidence="2" type="ORF">GR138_02890</name>
</gene>
<protein>
    <recommendedName>
        <fullName evidence="1">AraC effector-binding domain-containing protein</fullName>
    </recommendedName>
</protein>
<evidence type="ECO:0000313" key="2">
    <source>
        <dbReference type="EMBL" id="MXN44119.1"/>
    </source>
</evidence>
<sequence length="162" mass="17873">MLTMPKTIEFGPKPYIAVRLPVTIPFAEEMDPAFDELFGAFEKAGVKPDGMEFVKFNLIDMPRLEIEVGMTTDAAIPLTGRLVSGTLPQGRFVSMTYTGSYDGLYDATAMLIGWAKETGVQWDVEPTPQGDRFACRLEVHENNPSIEDDPAKLVTTILIKVA</sequence>
<dbReference type="Proteomes" id="UP000435802">
    <property type="component" value="Unassembled WGS sequence"/>
</dbReference>
<dbReference type="Gene3D" id="3.20.80.10">
    <property type="entry name" value="Regulatory factor, effector binding domain"/>
    <property type="match status" value="1"/>
</dbReference>
<organism evidence="2 3">
    <name type="scientific">Shinella kummerowiae</name>
    <dbReference type="NCBI Taxonomy" id="417745"/>
    <lineage>
        <taxon>Bacteria</taxon>
        <taxon>Pseudomonadati</taxon>
        <taxon>Pseudomonadota</taxon>
        <taxon>Alphaproteobacteria</taxon>
        <taxon>Hyphomicrobiales</taxon>
        <taxon>Rhizobiaceae</taxon>
        <taxon>Shinella</taxon>
    </lineage>
</organism>
<dbReference type="SUPFAM" id="SSF55136">
    <property type="entry name" value="Probable bacterial effector-binding domain"/>
    <property type="match status" value="1"/>
</dbReference>
<dbReference type="SMART" id="SM00871">
    <property type="entry name" value="AraC_E_bind"/>
    <property type="match status" value="1"/>
</dbReference>
<feature type="domain" description="AraC effector-binding" evidence="1">
    <location>
        <begin position="4"/>
        <end position="162"/>
    </location>
</feature>
<dbReference type="EMBL" id="WUMK01000001">
    <property type="protein sequence ID" value="MXN44119.1"/>
    <property type="molecule type" value="Genomic_DNA"/>
</dbReference>
<comment type="caution">
    <text evidence="2">The sequence shown here is derived from an EMBL/GenBank/DDBJ whole genome shotgun (WGS) entry which is preliminary data.</text>
</comment>
<dbReference type="InterPro" id="IPR010499">
    <property type="entry name" value="AraC_E-bd"/>
</dbReference>
<keyword evidence="3" id="KW-1185">Reference proteome</keyword>
<reference evidence="2 3" key="1">
    <citation type="submission" date="2019-12" db="EMBL/GenBank/DDBJ databases">
        <title>Shinella kummerowiae sp. nov., a symbiotic bacterium isolated from root nodules of the herbal legume Kummerowia stipulacea.</title>
        <authorList>
            <person name="Gao J."/>
        </authorList>
    </citation>
    <scope>NUCLEOTIDE SEQUENCE [LARGE SCALE GENOMIC DNA]</scope>
    <source>
        <strain evidence="2 3">CCBAU 25048</strain>
    </source>
</reference>
<evidence type="ECO:0000259" key="1">
    <source>
        <dbReference type="SMART" id="SM00871"/>
    </source>
</evidence>
<dbReference type="RefSeq" id="WP_160857090.1">
    <property type="nucleotide sequence ID" value="NZ_WUMK01000001.1"/>
</dbReference>